<comment type="caution">
    <text evidence="6">The sequence shown here is derived from an EMBL/GenBank/DDBJ whole genome shotgun (WGS) entry which is preliminary data.</text>
</comment>
<evidence type="ECO:0000313" key="6">
    <source>
        <dbReference type="EMBL" id="KAF9881601.1"/>
    </source>
</evidence>
<dbReference type="GO" id="GO:0016491">
    <property type="term" value="F:oxidoreductase activity"/>
    <property type="evidence" value="ECO:0007669"/>
    <property type="project" value="UniProtKB-KW"/>
</dbReference>
<reference evidence="6" key="2">
    <citation type="submission" date="2020-11" db="EMBL/GenBank/DDBJ databases">
        <title>Whole genome sequencing of Colletotrichum sp.</title>
        <authorList>
            <person name="Li H."/>
        </authorList>
    </citation>
    <scope>NUCLEOTIDE SEQUENCE</scope>
    <source>
        <strain evidence="6">CkLH20</strain>
    </source>
</reference>
<keyword evidence="4" id="KW-1133">Transmembrane helix</keyword>
<keyword evidence="4" id="KW-0472">Membrane</keyword>
<dbReference type="GeneID" id="62156541"/>
<feature type="transmembrane region" description="Helical" evidence="4">
    <location>
        <begin position="363"/>
        <end position="380"/>
    </location>
</feature>
<dbReference type="OrthoDB" id="655030at2759"/>
<protein>
    <submittedName>
        <fullName evidence="6">Oxidoreductase</fullName>
    </submittedName>
</protein>
<dbReference type="GO" id="GO:0071949">
    <property type="term" value="F:FAD binding"/>
    <property type="evidence" value="ECO:0007669"/>
    <property type="project" value="InterPro"/>
</dbReference>
<evidence type="ECO:0000256" key="3">
    <source>
        <dbReference type="ARBA" id="ARBA00023002"/>
    </source>
</evidence>
<dbReference type="PRINTS" id="PR00420">
    <property type="entry name" value="RNGMNOXGNASE"/>
</dbReference>
<evidence type="ECO:0000313" key="7">
    <source>
        <dbReference type="Proteomes" id="UP000781932"/>
    </source>
</evidence>
<evidence type="ECO:0000259" key="5">
    <source>
        <dbReference type="Pfam" id="PF01494"/>
    </source>
</evidence>
<dbReference type="RefSeq" id="XP_038751062.1">
    <property type="nucleotide sequence ID" value="XM_038883467.1"/>
</dbReference>
<evidence type="ECO:0000256" key="2">
    <source>
        <dbReference type="ARBA" id="ARBA00022827"/>
    </source>
</evidence>
<accession>A0A9P6II95</accession>
<dbReference type="PANTHER" id="PTHR46865:SF2">
    <property type="entry name" value="MONOOXYGENASE"/>
    <property type="match status" value="1"/>
</dbReference>
<dbReference type="PANTHER" id="PTHR46865">
    <property type="entry name" value="OXIDOREDUCTASE-RELATED"/>
    <property type="match status" value="1"/>
</dbReference>
<dbReference type="InterPro" id="IPR051704">
    <property type="entry name" value="FAD_aromatic-hydroxylase"/>
</dbReference>
<dbReference type="EMBL" id="JAATWM020000002">
    <property type="protein sequence ID" value="KAF9881601.1"/>
    <property type="molecule type" value="Genomic_DNA"/>
</dbReference>
<name>A0A9P6II95_9PEZI</name>
<organism evidence="6 7">
    <name type="scientific">Colletotrichum karsti</name>
    <dbReference type="NCBI Taxonomy" id="1095194"/>
    <lineage>
        <taxon>Eukaryota</taxon>
        <taxon>Fungi</taxon>
        <taxon>Dikarya</taxon>
        <taxon>Ascomycota</taxon>
        <taxon>Pezizomycotina</taxon>
        <taxon>Sordariomycetes</taxon>
        <taxon>Hypocreomycetidae</taxon>
        <taxon>Glomerellales</taxon>
        <taxon>Glomerellaceae</taxon>
        <taxon>Colletotrichum</taxon>
        <taxon>Colletotrichum boninense species complex</taxon>
    </lineage>
</organism>
<dbReference type="Proteomes" id="UP000781932">
    <property type="component" value="Unassembled WGS sequence"/>
</dbReference>
<dbReference type="InterPro" id="IPR002938">
    <property type="entry name" value="FAD-bd"/>
</dbReference>
<dbReference type="SUPFAM" id="SSF51905">
    <property type="entry name" value="FAD/NAD(P)-binding domain"/>
    <property type="match status" value="1"/>
</dbReference>
<dbReference type="Pfam" id="PF01494">
    <property type="entry name" value="FAD_binding_3"/>
    <property type="match status" value="1"/>
</dbReference>
<dbReference type="Gene3D" id="3.50.50.60">
    <property type="entry name" value="FAD/NAD(P)-binding domain"/>
    <property type="match status" value="1"/>
</dbReference>
<evidence type="ECO:0000256" key="1">
    <source>
        <dbReference type="ARBA" id="ARBA00022630"/>
    </source>
</evidence>
<dbReference type="Gene3D" id="3.30.9.10">
    <property type="entry name" value="D-Amino Acid Oxidase, subunit A, domain 2"/>
    <property type="match status" value="1"/>
</dbReference>
<proteinExistence type="predicted"/>
<keyword evidence="2" id="KW-0274">FAD</keyword>
<reference evidence="6" key="1">
    <citation type="submission" date="2020-03" db="EMBL/GenBank/DDBJ databases">
        <authorList>
            <person name="He L."/>
        </authorList>
    </citation>
    <scope>NUCLEOTIDE SEQUENCE</scope>
    <source>
        <strain evidence="6">CkLH20</strain>
    </source>
</reference>
<dbReference type="AlphaFoldDB" id="A0A9P6II95"/>
<sequence length="409" mass="46373">MPHLKVLICGGGCAGPALALWLAHLGHRVTIVERYPALRADGAQIDFREQGIEVVKRMGLLETIKAHRVDEAGMAVVDSNGKVIATMLANTSGKGAQTGTSEYEIMRGDLVRILYDATKDNVEYLFDKTVERFEQDEETVLAHFSDGTSDIFDILVGADGQGSRIRKAIQPKDAPDPYRHLGLHASYWFIPRMSTDNNIGRVYHPAEGRMVFRRTHNQKETQVYFFMKDESKEASLIHRGSVEQQKVFWAHRFRNAGWQTDRFIEGMKETENFYSQEVVQVQTKTWYKGRVVLLGDAAHCPSPFSAMGTTSSFVGAYVLAGEISRHSDDLSQAFANYDKTLRPFIDECHKIGLPMIKLIMPDTHWGVVILHWIVWLLFFLRLPQLATRFSSEEKGGWPLPNYPELVLRQ</sequence>
<keyword evidence="1" id="KW-0285">Flavoprotein</keyword>
<dbReference type="InterPro" id="IPR036188">
    <property type="entry name" value="FAD/NAD-bd_sf"/>
</dbReference>
<gene>
    <name evidence="6" type="ORF">CkaCkLH20_00747</name>
</gene>
<keyword evidence="3" id="KW-0560">Oxidoreductase</keyword>
<keyword evidence="4" id="KW-0812">Transmembrane</keyword>
<evidence type="ECO:0000256" key="4">
    <source>
        <dbReference type="SAM" id="Phobius"/>
    </source>
</evidence>
<feature type="domain" description="FAD-binding" evidence="5">
    <location>
        <begin position="4"/>
        <end position="321"/>
    </location>
</feature>
<keyword evidence="7" id="KW-1185">Reference proteome</keyword>